<dbReference type="Proteomes" id="UP000215244">
    <property type="component" value="Chromosome"/>
</dbReference>
<dbReference type="InterPro" id="IPR029044">
    <property type="entry name" value="Nucleotide-diphossugar_trans"/>
</dbReference>
<dbReference type="SUPFAM" id="SSF53448">
    <property type="entry name" value="Nucleotide-diphospho-sugar transferases"/>
    <property type="match status" value="1"/>
</dbReference>
<dbReference type="OrthoDB" id="9798250at2"/>
<sequence>MGILQSNNEERDEKTIDFTLASSKNLLLIFTRNPELGKGKRRLAAKVGDQVALDIYNFLLDHTVKITSKLYAEKIVYYSDEIWEQDIWDNTVYDKKLQQGEDLGIRMLNAFQDGFSRGYEKIIIIGSDMYDLDQADLEDAFRALSQNDFVVGPAEDGGYYLLGMKKLKPELFTNKDWGTSTVLTDTLTDLKDEKKVLLETRNDVDYYEDIKDIDAFGPFLKNI</sequence>
<dbReference type="KEGG" id="marb:CJ263_10645"/>
<name>A0A223V5G4_9FLAO</name>
<evidence type="ECO:0000313" key="1">
    <source>
        <dbReference type="EMBL" id="ASV30633.1"/>
    </source>
</evidence>
<dbReference type="EMBL" id="CP022957">
    <property type="protein sequence ID" value="ASV30633.1"/>
    <property type="molecule type" value="Genomic_DNA"/>
</dbReference>
<dbReference type="AlphaFoldDB" id="A0A223V5G4"/>
<dbReference type="NCBIfam" id="TIGR04282">
    <property type="entry name" value="glyco_like_cofC"/>
    <property type="match status" value="1"/>
</dbReference>
<dbReference type="Pfam" id="PF09837">
    <property type="entry name" value="DUF2064"/>
    <property type="match status" value="1"/>
</dbReference>
<protein>
    <submittedName>
        <fullName evidence="1">Glycosyltransferase</fullName>
    </submittedName>
</protein>
<organism evidence="1 2">
    <name type="scientific">Maribacter cobaltidurans</name>
    <dbReference type="NCBI Taxonomy" id="1178778"/>
    <lineage>
        <taxon>Bacteria</taxon>
        <taxon>Pseudomonadati</taxon>
        <taxon>Bacteroidota</taxon>
        <taxon>Flavobacteriia</taxon>
        <taxon>Flavobacteriales</taxon>
        <taxon>Flavobacteriaceae</taxon>
        <taxon>Maribacter</taxon>
    </lineage>
</organism>
<dbReference type="InterPro" id="IPR018641">
    <property type="entry name" value="Trfase_1_rSAM/seldom-assoc"/>
</dbReference>
<accession>A0A223V5G4</accession>
<dbReference type="GO" id="GO:0016740">
    <property type="term" value="F:transferase activity"/>
    <property type="evidence" value="ECO:0007669"/>
    <property type="project" value="UniProtKB-KW"/>
</dbReference>
<evidence type="ECO:0000313" key="2">
    <source>
        <dbReference type="Proteomes" id="UP000215244"/>
    </source>
</evidence>
<gene>
    <name evidence="1" type="ORF">CJ263_10645</name>
</gene>
<dbReference type="PANTHER" id="PTHR36529">
    <property type="entry name" value="SLL1095 PROTEIN"/>
    <property type="match status" value="1"/>
</dbReference>
<keyword evidence="2" id="KW-1185">Reference proteome</keyword>
<dbReference type="Gene3D" id="3.90.550.10">
    <property type="entry name" value="Spore Coat Polysaccharide Biosynthesis Protein SpsA, Chain A"/>
    <property type="match status" value="1"/>
</dbReference>
<reference evidence="1 2" key="1">
    <citation type="submission" date="2017-08" db="EMBL/GenBank/DDBJ databases">
        <title>The complete genome sequence of Maribacter sp. B1, isolated from deep-sea sediment.</title>
        <authorList>
            <person name="Wu Y.-H."/>
            <person name="Cheng H."/>
            <person name="Xu X.-W."/>
        </authorList>
    </citation>
    <scope>NUCLEOTIDE SEQUENCE [LARGE SCALE GENOMIC DNA]</scope>
    <source>
        <strain evidence="1 2">B1</strain>
    </source>
</reference>
<keyword evidence="1" id="KW-0808">Transferase</keyword>
<proteinExistence type="predicted"/>
<dbReference type="PANTHER" id="PTHR36529:SF1">
    <property type="entry name" value="GLYCOSYLTRANSFERASE"/>
    <property type="match status" value="1"/>
</dbReference>